<accession>A0A427UKC0</accession>
<organism evidence="2 3">
    <name type="scientific">Acinetobacter johnsonii</name>
    <dbReference type="NCBI Taxonomy" id="40214"/>
    <lineage>
        <taxon>Bacteria</taxon>
        <taxon>Pseudomonadati</taxon>
        <taxon>Pseudomonadota</taxon>
        <taxon>Gammaproteobacteria</taxon>
        <taxon>Moraxellales</taxon>
        <taxon>Moraxellaceae</taxon>
        <taxon>Acinetobacter</taxon>
    </lineage>
</organism>
<protein>
    <submittedName>
        <fullName evidence="2">DUF262 domain-containing protein</fullName>
    </submittedName>
</protein>
<dbReference type="Proteomes" id="UP000277537">
    <property type="component" value="Unassembled WGS sequence"/>
</dbReference>
<reference evidence="2 3" key="1">
    <citation type="submission" date="2018-10" db="EMBL/GenBank/DDBJ databases">
        <title>Transmission dynamics of multidrug resistant bacteria on intensive care unit surfaces.</title>
        <authorList>
            <person name="D'Souza A.W."/>
            <person name="Potter R.F."/>
            <person name="Wallace M."/>
            <person name="Shupe A."/>
            <person name="Patel S."/>
            <person name="Sun S."/>
            <person name="Gul D."/>
            <person name="Kwon J.H."/>
            <person name="Andleeb S."/>
            <person name="Burnham C.-A.D."/>
            <person name="Dantas G."/>
        </authorList>
    </citation>
    <scope>NUCLEOTIDE SEQUENCE [LARGE SCALE GENOMIC DNA]</scope>
    <source>
        <strain evidence="2 3">AJ_385</strain>
    </source>
</reference>
<name>A0A427UKC0_ACIJO</name>
<feature type="domain" description="GmrSD restriction endonucleases N-terminal" evidence="1">
    <location>
        <begin position="55"/>
        <end position="245"/>
    </location>
</feature>
<comment type="caution">
    <text evidence="2">The sequence shown here is derived from an EMBL/GenBank/DDBJ whole genome shotgun (WGS) entry which is preliminary data.</text>
</comment>
<evidence type="ECO:0000259" key="1">
    <source>
        <dbReference type="Pfam" id="PF03235"/>
    </source>
</evidence>
<dbReference type="PANTHER" id="PTHR35149">
    <property type="entry name" value="SLL5132 PROTEIN"/>
    <property type="match status" value="1"/>
</dbReference>
<evidence type="ECO:0000313" key="3">
    <source>
        <dbReference type="Proteomes" id="UP000277537"/>
    </source>
</evidence>
<dbReference type="PANTHER" id="PTHR35149:SF1">
    <property type="entry name" value="DUF5655 DOMAIN-CONTAINING PROTEIN"/>
    <property type="match status" value="1"/>
</dbReference>
<dbReference type="EMBL" id="RHXE01000058">
    <property type="protein sequence ID" value="RSE18619.1"/>
    <property type="molecule type" value="Genomic_DNA"/>
</dbReference>
<dbReference type="AlphaFoldDB" id="A0A427UKC0"/>
<gene>
    <name evidence="2" type="ORF">EGT73_16205</name>
</gene>
<sequence length="645" mass="76714">MGDSVNTANLLAQISQLLEDKPDLSEIADDRLEKLISYLEQKENSLELKTISELQKANFFVDSYQRGYKWKEQQVTELLDDIDEFEPKQESDFYCLQPVVVKRKTEGTQYYWELIDGQQRMTTIFIILTYLTNEQYFSLRYDTRESSTEHLNNLAGLTENNLPTIDAHYFYTAYQAVKTWFEKKGTEFNREHWKDKLLHHTKVIWYAVRVDRNQDSKKQSIEIFSRLNQGKIPLTDAELIKALFLQKIAKSYGNDHLAVQKQTEMANQWDAIEQALQNDEFWAFLSPAQQTNKHTRIELIFDLIANKKTDRKALKLKEDHQTFIYYANEFKSTQDVKDLIEKEWLKVLTGFQYLNEWYENDRLYHLIGYLVGQKYKTIQEIWLVAQNCKRDEFEAKLKNFIRIELSNLFKKDKNAKELDFDYVFYDADDTSCRSKIKSILVLFNIFRYERHNTRFSFKRYNQVKWDIEHIHAQQSEELSKKNDQIKVWVSEQKALLEEITDSIAKEKLGEILTQYETVIDPTQKEHFYNQYNEILEELIGSFSENIQTLDNLCLLPESDNRSIGNDPFFIKRKKVLQAEKELYELGKTNTVNFIPLASQQVFSKYFSDDVNHMLKWDTADRKNYKQALLDCFKQYGIEFHDENEG</sequence>
<dbReference type="InterPro" id="IPR004919">
    <property type="entry name" value="GmrSD_N"/>
</dbReference>
<evidence type="ECO:0000313" key="2">
    <source>
        <dbReference type="EMBL" id="RSE18619.1"/>
    </source>
</evidence>
<proteinExistence type="predicted"/>
<dbReference type="Pfam" id="PF03235">
    <property type="entry name" value="GmrSD_N"/>
    <property type="match status" value="1"/>
</dbReference>